<evidence type="ECO:0000313" key="3">
    <source>
        <dbReference type="Proteomes" id="UP000215181"/>
    </source>
</evidence>
<dbReference type="EMBL" id="NOIH01000036">
    <property type="protein sequence ID" value="OYD52482.1"/>
    <property type="molecule type" value="Genomic_DNA"/>
</dbReference>
<feature type="domain" description="Transposase IS66 central" evidence="1">
    <location>
        <begin position="4"/>
        <end position="46"/>
    </location>
</feature>
<dbReference type="Pfam" id="PF03050">
    <property type="entry name" value="DDE_Tnp_IS66"/>
    <property type="match status" value="1"/>
</dbReference>
<protein>
    <recommendedName>
        <fullName evidence="1">Transposase IS66 central domain-containing protein</fullName>
    </recommendedName>
</protein>
<evidence type="ECO:0000259" key="1">
    <source>
        <dbReference type="Pfam" id="PF03050"/>
    </source>
</evidence>
<keyword evidence="3" id="KW-1185">Reference proteome</keyword>
<proteinExistence type="predicted"/>
<gene>
    <name evidence="2" type="ORF">CGK74_17600</name>
</gene>
<dbReference type="Proteomes" id="UP000215181">
    <property type="component" value="Unassembled WGS sequence"/>
</dbReference>
<name>A0A235ETX8_9RHOO</name>
<reference evidence="2 3" key="1">
    <citation type="submission" date="2017-07" db="EMBL/GenBank/DDBJ databases">
        <title>Thauera sp. KNDSS-Mac4 genome sequence and assembly.</title>
        <authorList>
            <person name="Mayilraj S."/>
        </authorList>
    </citation>
    <scope>NUCLEOTIDE SEQUENCE [LARGE SCALE GENOMIC DNA]</scope>
    <source>
        <strain evidence="2 3">KNDSS-Mac4</strain>
    </source>
</reference>
<dbReference type="AlphaFoldDB" id="A0A235ETX8"/>
<dbReference type="InterPro" id="IPR004291">
    <property type="entry name" value="Transposase_IS66_central"/>
</dbReference>
<organism evidence="2 3">
    <name type="scientific">Thauera propionica</name>
    <dbReference type="NCBI Taxonomy" id="2019431"/>
    <lineage>
        <taxon>Bacteria</taxon>
        <taxon>Pseudomonadati</taxon>
        <taxon>Pseudomonadota</taxon>
        <taxon>Betaproteobacteria</taxon>
        <taxon>Rhodocyclales</taxon>
        <taxon>Zoogloeaceae</taxon>
        <taxon>Thauera</taxon>
    </lineage>
</organism>
<comment type="caution">
    <text evidence="2">The sequence shown here is derived from an EMBL/GenBank/DDBJ whole genome shotgun (WGS) entry which is preliminary data.</text>
</comment>
<evidence type="ECO:0000313" key="2">
    <source>
        <dbReference type="EMBL" id="OYD52482.1"/>
    </source>
</evidence>
<sequence length="47" mass="5023">MIAQGVTDAGCVAHARRKFFDLAAQSQIASEALEAIGELYGVKRELS</sequence>
<accession>A0A235ETX8</accession>